<comment type="caution">
    <text evidence="2">The sequence shown here is derived from an EMBL/GenBank/DDBJ whole genome shotgun (WGS) entry which is preliminary data.</text>
</comment>
<reference evidence="2" key="1">
    <citation type="submission" date="2021-06" db="EMBL/GenBank/DDBJ databases">
        <title>Comparative genomics, transcriptomics and evolutionary studies reveal genomic signatures of adaptation to plant cell wall in hemibiotrophic fungi.</title>
        <authorList>
            <consortium name="DOE Joint Genome Institute"/>
            <person name="Baroncelli R."/>
            <person name="Diaz J.F."/>
            <person name="Benocci T."/>
            <person name="Peng M."/>
            <person name="Battaglia E."/>
            <person name="Haridas S."/>
            <person name="Andreopoulos W."/>
            <person name="Labutti K."/>
            <person name="Pangilinan J."/>
            <person name="Floch G.L."/>
            <person name="Makela M.R."/>
            <person name="Henrissat B."/>
            <person name="Grigoriev I.V."/>
            <person name="Crouch J.A."/>
            <person name="De Vries R.P."/>
            <person name="Sukno S.A."/>
            <person name="Thon M.R."/>
        </authorList>
    </citation>
    <scope>NUCLEOTIDE SEQUENCE</scope>
    <source>
        <strain evidence="2">MAFF235873</strain>
    </source>
</reference>
<sequence>MRPKHRRCALVGYAVQACVGGQGDPCLGGLSARTDFGRRVWTKTPFREAAGGNAVREAVYPGRDGIMTILYERIALQKKKENAVFGFLSKAMRGSRAAISFSWIKRPRTGDGVDSVPEAEDTSPLDIAEPGLKLTTGDDRDTESRTMLPISQDNSKVCKHTLLVWVGSDSIIVYGSHSVQE</sequence>
<dbReference type="EMBL" id="MU843074">
    <property type="protein sequence ID" value="KAK2021881.1"/>
    <property type="molecule type" value="Genomic_DNA"/>
</dbReference>
<dbReference type="Proteomes" id="UP001232148">
    <property type="component" value="Unassembled WGS sequence"/>
</dbReference>
<dbReference type="AlphaFoldDB" id="A0AAD9LTZ8"/>
<organism evidence="2 3">
    <name type="scientific">Colletotrichum zoysiae</name>
    <dbReference type="NCBI Taxonomy" id="1216348"/>
    <lineage>
        <taxon>Eukaryota</taxon>
        <taxon>Fungi</taxon>
        <taxon>Dikarya</taxon>
        <taxon>Ascomycota</taxon>
        <taxon>Pezizomycotina</taxon>
        <taxon>Sordariomycetes</taxon>
        <taxon>Hypocreomycetidae</taxon>
        <taxon>Glomerellales</taxon>
        <taxon>Glomerellaceae</taxon>
        <taxon>Colletotrichum</taxon>
        <taxon>Colletotrichum graminicola species complex</taxon>
    </lineage>
</organism>
<feature type="region of interest" description="Disordered" evidence="1">
    <location>
        <begin position="109"/>
        <end position="145"/>
    </location>
</feature>
<evidence type="ECO:0000313" key="2">
    <source>
        <dbReference type="EMBL" id="KAK2021881.1"/>
    </source>
</evidence>
<protein>
    <submittedName>
        <fullName evidence="2">Uncharacterized protein</fullName>
    </submittedName>
</protein>
<evidence type="ECO:0000256" key="1">
    <source>
        <dbReference type="SAM" id="MobiDB-lite"/>
    </source>
</evidence>
<dbReference type="PROSITE" id="PS51257">
    <property type="entry name" value="PROKAR_LIPOPROTEIN"/>
    <property type="match status" value="1"/>
</dbReference>
<proteinExistence type="predicted"/>
<name>A0AAD9LTZ8_9PEZI</name>
<gene>
    <name evidence="2" type="ORF">LX32DRAFT_223356</name>
</gene>
<keyword evidence="3" id="KW-1185">Reference proteome</keyword>
<evidence type="ECO:0000313" key="3">
    <source>
        <dbReference type="Proteomes" id="UP001232148"/>
    </source>
</evidence>
<accession>A0AAD9LTZ8</accession>